<keyword evidence="2" id="KW-1185">Reference proteome</keyword>
<reference evidence="1 2" key="1">
    <citation type="submission" date="2016-03" db="EMBL/GenBank/DDBJ databases">
        <title>Trachymyrmex septentrionalis WGS genome.</title>
        <authorList>
            <person name="Nygaard S."/>
            <person name="Hu H."/>
            <person name="Boomsma J."/>
            <person name="Zhang G."/>
        </authorList>
    </citation>
    <scope>NUCLEOTIDE SEQUENCE [LARGE SCALE GENOMIC DNA]</scope>
    <source>
        <strain evidence="1">Tsep2-gDNA-1</strain>
        <tissue evidence="1">Whole body</tissue>
    </source>
</reference>
<dbReference type="Pfam" id="PF03564">
    <property type="entry name" value="DUF1759"/>
    <property type="match status" value="1"/>
</dbReference>
<dbReference type="InterPro" id="IPR005312">
    <property type="entry name" value="DUF1759"/>
</dbReference>
<dbReference type="EMBL" id="KQ981469">
    <property type="protein sequence ID" value="KYN41488.1"/>
    <property type="molecule type" value="Genomic_DNA"/>
</dbReference>
<gene>
    <name evidence="1" type="ORF">ALC56_04093</name>
</gene>
<dbReference type="AlphaFoldDB" id="A0A151JYF9"/>
<name>A0A151JYF9_9HYME</name>
<protein>
    <submittedName>
        <fullName evidence="1">Uncharacterized protein</fullName>
    </submittedName>
</protein>
<organism evidence="1 2">
    <name type="scientific">Trachymyrmex septentrionalis</name>
    <dbReference type="NCBI Taxonomy" id="34720"/>
    <lineage>
        <taxon>Eukaryota</taxon>
        <taxon>Metazoa</taxon>
        <taxon>Ecdysozoa</taxon>
        <taxon>Arthropoda</taxon>
        <taxon>Hexapoda</taxon>
        <taxon>Insecta</taxon>
        <taxon>Pterygota</taxon>
        <taxon>Neoptera</taxon>
        <taxon>Endopterygota</taxon>
        <taxon>Hymenoptera</taxon>
        <taxon>Apocrita</taxon>
        <taxon>Aculeata</taxon>
        <taxon>Formicoidea</taxon>
        <taxon>Formicidae</taxon>
        <taxon>Myrmicinae</taxon>
        <taxon>Trachymyrmex</taxon>
    </lineage>
</organism>
<accession>A0A151JYF9</accession>
<evidence type="ECO:0000313" key="1">
    <source>
        <dbReference type="EMBL" id="KYN41488.1"/>
    </source>
</evidence>
<dbReference type="Proteomes" id="UP000078541">
    <property type="component" value="Unassembled WGS sequence"/>
</dbReference>
<dbReference type="STRING" id="34720.A0A151JYF9"/>
<proteinExistence type="predicted"/>
<sequence>MTSGKQIVVYQSVFTVLRSSKVTKYHVAVQITHFSREYEEWPAFRDFFTSLIVKDTAFSDVIRMYYLKTSLKREVKLIVRNLPSTNDNFALVWKSLADHYENKRLLVCSFYSTLWLCQN</sequence>
<evidence type="ECO:0000313" key="2">
    <source>
        <dbReference type="Proteomes" id="UP000078541"/>
    </source>
</evidence>